<reference evidence="1 2" key="1">
    <citation type="journal article" date="2021" name="Commun. Biol.">
        <title>The genome of Shorea leprosula (Dipterocarpaceae) highlights the ecological relevance of drought in aseasonal tropical rainforests.</title>
        <authorList>
            <person name="Ng K.K.S."/>
            <person name="Kobayashi M.J."/>
            <person name="Fawcett J.A."/>
            <person name="Hatakeyama M."/>
            <person name="Paape T."/>
            <person name="Ng C.H."/>
            <person name="Ang C.C."/>
            <person name="Tnah L.H."/>
            <person name="Lee C.T."/>
            <person name="Nishiyama T."/>
            <person name="Sese J."/>
            <person name="O'Brien M.J."/>
            <person name="Copetti D."/>
            <person name="Mohd Noor M.I."/>
            <person name="Ong R.C."/>
            <person name="Putra M."/>
            <person name="Sireger I.Z."/>
            <person name="Indrioko S."/>
            <person name="Kosugi Y."/>
            <person name="Izuno A."/>
            <person name="Isagi Y."/>
            <person name="Lee S.L."/>
            <person name="Shimizu K.K."/>
        </authorList>
    </citation>
    <scope>NUCLEOTIDE SEQUENCE [LARGE SCALE GENOMIC DNA]</scope>
    <source>
        <strain evidence="1">214</strain>
    </source>
</reference>
<organism evidence="1 2">
    <name type="scientific">Rubroshorea leprosula</name>
    <dbReference type="NCBI Taxonomy" id="152421"/>
    <lineage>
        <taxon>Eukaryota</taxon>
        <taxon>Viridiplantae</taxon>
        <taxon>Streptophyta</taxon>
        <taxon>Embryophyta</taxon>
        <taxon>Tracheophyta</taxon>
        <taxon>Spermatophyta</taxon>
        <taxon>Magnoliopsida</taxon>
        <taxon>eudicotyledons</taxon>
        <taxon>Gunneridae</taxon>
        <taxon>Pentapetalae</taxon>
        <taxon>rosids</taxon>
        <taxon>malvids</taxon>
        <taxon>Malvales</taxon>
        <taxon>Dipterocarpaceae</taxon>
        <taxon>Rubroshorea</taxon>
    </lineage>
</organism>
<keyword evidence="2" id="KW-1185">Reference proteome</keyword>
<name>A0AAV5IVN5_9ROSI</name>
<dbReference type="AlphaFoldDB" id="A0AAV5IVN5"/>
<protein>
    <submittedName>
        <fullName evidence="1">Uncharacterized protein</fullName>
    </submittedName>
</protein>
<dbReference type="EMBL" id="BPVZ01000020">
    <property type="protein sequence ID" value="GKV03258.1"/>
    <property type="molecule type" value="Genomic_DNA"/>
</dbReference>
<proteinExistence type="predicted"/>
<dbReference type="Proteomes" id="UP001054252">
    <property type="component" value="Unassembled WGS sequence"/>
</dbReference>
<comment type="caution">
    <text evidence="1">The sequence shown here is derived from an EMBL/GenBank/DDBJ whole genome shotgun (WGS) entry which is preliminary data.</text>
</comment>
<accession>A0AAV5IVN5</accession>
<gene>
    <name evidence="1" type="ORF">SLEP1_g15594</name>
</gene>
<evidence type="ECO:0000313" key="2">
    <source>
        <dbReference type="Proteomes" id="UP001054252"/>
    </source>
</evidence>
<evidence type="ECO:0000313" key="1">
    <source>
        <dbReference type="EMBL" id="GKV03258.1"/>
    </source>
</evidence>
<sequence length="70" mass="8124">MTATIIDTRMGTEKSEGKKVCIFDLEEDLAMALTKYTTDLFDKVSEMRSSFTVDFLLSRHRRHYSRGLET</sequence>